<evidence type="ECO:0000256" key="1">
    <source>
        <dbReference type="ARBA" id="ARBA00009922"/>
    </source>
</evidence>
<dbReference type="GO" id="GO:0003677">
    <property type="term" value="F:DNA binding"/>
    <property type="evidence" value="ECO:0007669"/>
    <property type="project" value="UniProtKB-KW"/>
</dbReference>
<dbReference type="Pfam" id="PF00580">
    <property type="entry name" value="UvrD-helicase"/>
    <property type="match status" value="1"/>
</dbReference>
<dbReference type="SUPFAM" id="SSF52540">
    <property type="entry name" value="P-loop containing nucleoside triphosphate hydrolases"/>
    <property type="match status" value="1"/>
</dbReference>
<comment type="catalytic activity">
    <reaction evidence="11">
        <text>ATP + H2O = ADP + phosphate + H(+)</text>
        <dbReference type="Rhea" id="RHEA:13065"/>
        <dbReference type="ChEBI" id="CHEBI:15377"/>
        <dbReference type="ChEBI" id="CHEBI:15378"/>
        <dbReference type="ChEBI" id="CHEBI:30616"/>
        <dbReference type="ChEBI" id="CHEBI:43474"/>
        <dbReference type="ChEBI" id="CHEBI:456216"/>
        <dbReference type="EC" id="5.6.2.4"/>
    </reaction>
</comment>
<dbReference type="GO" id="GO:0005829">
    <property type="term" value="C:cytosol"/>
    <property type="evidence" value="ECO:0007669"/>
    <property type="project" value="TreeGrafter"/>
</dbReference>
<keyword evidence="7" id="KW-0413">Isomerase</keyword>
<feature type="region of interest" description="Disordered" evidence="13">
    <location>
        <begin position="667"/>
        <end position="706"/>
    </location>
</feature>
<dbReference type="InterPro" id="IPR014016">
    <property type="entry name" value="UvrD-like_ATP-bd"/>
</dbReference>
<dbReference type="STRING" id="264462.Bd3339"/>
<keyword evidence="17" id="KW-1185">Reference proteome</keyword>
<dbReference type="Gene3D" id="1.10.10.160">
    <property type="match status" value="1"/>
</dbReference>
<dbReference type="Gene3D" id="3.40.50.300">
    <property type="entry name" value="P-loop containing nucleotide triphosphate hydrolases"/>
    <property type="match status" value="2"/>
</dbReference>
<feature type="domain" description="UvrD-like helicase C-terminal" evidence="15">
    <location>
        <begin position="293"/>
        <end position="569"/>
    </location>
</feature>
<evidence type="ECO:0000256" key="13">
    <source>
        <dbReference type="SAM" id="MobiDB-lite"/>
    </source>
</evidence>
<dbReference type="InterPro" id="IPR013986">
    <property type="entry name" value="DExx_box_DNA_helicase_dom_sf"/>
</dbReference>
<comment type="catalytic activity">
    <reaction evidence="8">
        <text>Couples ATP hydrolysis with the unwinding of duplex DNA by translocating in the 3'-5' direction.</text>
        <dbReference type="EC" id="5.6.2.4"/>
    </reaction>
</comment>
<dbReference type="EMBL" id="BX842655">
    <property type="protein sequence ID" value="CAE78146.1"/>
    <property type="molecule type" value="Genomic_DNA"/>
</dbReference>
<name>Q6MI36_BDEBA</name>
<dbReference type="InterPro" id="IPR014017">
    <property type="entry name" value="DNA_helicase_UvrD-like_C"/>
</dbReference>
<accession>Q6MI36</accession>
<dbReference type="PROSITE" id="PS51217">
    <property type="entry name" value="UVRD_HELICASE_CTER"/>
    <property type="match status" value="1"/>
</dbReference>
<keyword evidence="2 12" id="KW-0547">Nucleotide-binding</keyword>
<dbReference type="Gene3D" id="1.10.486.10">
    <property type="entry name" value="PCRA, domain 4"/>
    <property type="match status" value="1"/>
</dbReference>
<organism evidence="16 17">
    <name type="scientific">Bdellovibrio bacteriovorus (strain ATCC 15356 / DSM 50701 / NCIMB 9529 / HD100)</name>
    <dbReference type="NCBI Taxonomy" id="264462"/>
    <lineage>
        <taxon>Bacteria</taxon>
        <taxon>Pseudomonadati</taxon>
        <taxon>Bdellovibrionota</taxon>
        <taxon>Bdellovibrionia</taxon>
        <taxon>Bdellovibrionales</taxon>
        <taxon>Pseudobdellovibrionaceae</taxon>
        <taxon>Bdellovibrio</taxon>
    </lineage>
</organism>
<evidence type="ECO:0000259" key="14">
    <source>
        <dbReference type="PROSITE" id="PS51198"/>
    </source>
</evidence>
<evidence type="ECO:0000313" key="17">
    <source>
        <dbReference type="Proteomes" id="UP000008080"/>
    </source>
</evidence>
<gene>
    <name evidence="16" type="primary">pcrA</name>
    <name evidence="16" type="ordered locus">Bd3339</name>
</gene>
<dbReference type="Pfam" id="PF21196">
    <property type="entry name" value="PcrA_UvrD_tudor"/>
    <property type="match status" value="1"/>
</dbReference>
<keyword evidence="5 12" id="KW-0067">ATP-binding</keyword>
<evidence type="ECO:0000259" key="15">
    <source>
        <dbReference type="PROSITE" id="PS51217"/>
    </source>
</evidence>
<dbReference type="GO" id="GO:0043138">
    <property type="term" value="F:3'-5' DNA helicase activity"/>
    <property type="evidence" value="ECO:0007669"/>
    <property type="project" value="UniProtKB-EC"/>
</dbReference>
<dbReference type="EC" id="5.6.2.4" evidence="9"/>
<keyword evidence="3 12" id="KW-0378">Hydrolase</keyword>
<dbReference type="InterPro" id="IPR000212">
    <property type="entry name" value="DNA_helicase_UvrD/REP"/>
</dbReference>
<evidence type="ECO:0000256" key="7">
    <source>
        <dbReference type="ARBA" id="ARBA00023235"/>
    </source>
</evidence>
<dbReference type="GO" id="GO:0000725">
    <property type="term" value="P:recombinational repair"/>
    <property type="evidence" value="ECO:0007669"/>
    <property type="project" value="TreeGrafter"/>
</dbReference>
<keyword evidence="6" id="KW-0238">DNA-binding</keyword>
<proteinExistence type="inferred from homology"/>
<dbReference type="eggNOG" id="COG0210">
    <property type="taxonomic scope" value="Bacteria"/>
</dbReference>
<reference evidence="16 17" key="1">
    <citation type="journal article" date="2004" name="Science">
        <title>A predator unmasked: life cycle of Bdellovibrio bacteriovorus from a genomic perspective.</title>
        <authorList>
            <person name="Rendulic S."/>
            <person name="Jagtap P."/>
            <person name="Rosinus A."/>
            <person name="Eppinger M."/>
            <person name="Baar C."/>
            <person name="Lanz C."/>
            <person name="Keller H."/>
            <person name="Lambert C."/>
            <person name="Evans K.J."/>
            <person name="Goesmann A."/>
            <person name="Meyer F."/>
            <person name="Sockett R.E."/>
            <person name="Schuster S.C."/>
        </authorList>
    </citation>
    <scope>NUCLEOTIDE SEQUENCE [LARGE SCALE GENOMIC DNA]</scope>
    <source>
        <strain evidence="17">ATCC 15356 / DSM 50701 / NCIMB 9529 / HD100</strain>
    </source>
</reference>
<dbReference type="GO" id="GO:0009314">
    <property type="term" value="P:response to radiation"/>
    <property type="evidence" value="ECO:0007669"/>
    <property type="project" value="UniProtKB-ARBA"/>
</dbReference>
<evidence type="ECO:0000256" key="12">
    <source>
        <dbReference type="PROSITE-ProRule" id="PRU00560"/>
    </source>
</evidence>
<dbReference type="KEGG" id="bba:Bd3339"/>
<evidence type="ECO:0000256" key="10">
    <source>
        <dbReference type="ARBA" id="ARBA00034923"/>
    </source>
</evidence>
<dbReference type="AlphaFoldDB" id="Q6MI36"/>
<evidence type="ECO:0000256" key="2">
    <source>
        <dbReference type="ARBA" id="ARBA00022741"/>
    </source>
</evidence>
<evidence type="ECO:0000256" key="6">
    <source>
        <dbReference type="ARBA" id="ARBA00023125"/>
    </source>
</evidence>
<evidence type="ECO:0000256" key="8">
    <source>
        <dbReference type="ARBA" id="ARBA00034617"/>
    </source>
</evidence>
<dbReference type="Proteomes" id="UP000008080">
    <property type="component" value="Chromosome"/>
</dbReference>
<evidence type="ECO:0000313" key="16">
    <source>
        <dbReference type="EMBL" id="CAE78146.1"/>
    </source>
</evidence>
<dbReference type="FunFam" id="1.10.10.160:FF:000001">
    <property type="entry name" value="ATP-dependent DNA helicase"/>
    <property type="match status" value="1"/>
</dbReference>
<dbReference type="PANTHER" id="PTHR11070">
    <property type="entry name" value="UVRD / RECB / PCRA DNA HELICASE FAMILY MEMBER"/>
    <property type="match status" value="1"/>
</dbReference>
<evidence type="ECO:0000256" key="11">
    <source>
        <dbReference type="ARBA" id="ARBA00048988"/>
    </source>
</evidence>
<dbReference type="GeneID" id="93014165"/>
<dbReference type="CDD" id="cd18807">
    <property type="entry name" value="SF1_C_UvrD"/>
    <property type="match status" value="1"/>
</dbReference>
<evidence type="ECO:0000256" key="3">
    <source>
        <dbReference type="ARBA" id="ARBA00022801"/>
    </source>
</evidence>
<dbReference type="HOGENOM" id="CLU_004585_5_2_7"/>
<evidence type="ECO:0000256" key="4">
    <source>
        <dbReference type="ARBA" id="ARBA00022806"/>
    </source>
</evidence>
<dbReference type="FunFam" id="1.10.486.10:FF:000003">
    <property type="entry name" value="ATP-dependent DNA helicase"/>
    <property type="match status" value="1"/>
</dbReference>
<dbReference type="GO" id="GO:0005524">
    <property type="term" value="F:ATP binding"/>
    <property type="evidence" value="ECO:0007669"/>
    <property type="project" value="UniProtKB-UniRule"/>
</dbReference>
<comment type="similarity">
    <text evidence="1">Belongs to the helicase family. UvrD subfamily.</text>
</comment>
<dbReference type="Pfam" id="PF13361">
    <property type="entry name" value="UvrD_C"/>
    <property type="match status" value="1"/>
</dbReference>
<feature type="compositionally biased region" description="Acidic residues" evidence="13">
    <location>
        <begin position="695"/>
        <end position="704"/>
    </location>
</feature>
<dbReference type="GO" id="GO:0033202">
    <property type="term" value="C:DNA helicase complex"/>
    <property type="evidence" value="ECO:0007669"/>
    <property type="project" value="TreeGrafter"/>
</dbReference>
<dbReference type="PANTHER" id="PTHR11070:SF2">
    <property type="entry name" value="ATP-DEPENDENT DNA HELICASE SRS2"/>
    <property type="match status" value="1"/>
</dbReference>
<evidence type="ECO:0000256" key="5">
    <source>
        <dbReference type="ARBA" id="ARBA00022840"/>
    </source>
</evidence>
<dbReference type="RefSeq" id="WP_011165684.1">
    <property type="nucleotide sequence ID" value="NC_005363.1"/>
</dbReference>
<dbReference type="InterPro" id="IPR027417">
    <property type="entry name" value="P-loop_NTPase"/>
</dbReference>
<keyword evidence="4 12" id="KW-0347">Helicase</keyword>
<protein>
    <recommendedName>
        <fullName evidence="9">DNA 3'-5' helicase</fullName>
        <ecNumber evidence="9">5.6.2.4</ecNumber>
    </recommendedName>
    <alternativeName>
        <fullName evidence="10">DNA 3'-5' helicase II</fullName>
    </alternativeName>
</protein>
<dbReference type="CDD" id="cd17932">
    <property type="entry name" value="DEXQc_UvrD"/>
    <property type="match status" value="1"/>
</dbReference>
<feature type="domain" description="UvrD-like helicase ATP-binding" evidence="14">
    <location>
        <begin position="9"/>
        <end position="292"/>
    </location>
</feature>
<evidence type="ECO:0000256" key="9">
    <source>
        <dbReference type="ARBA" id="ARBA00034808"/>
    </source>
</evidence>
<feature type="binding site" evidence="12">
    <location>
        <begin position="30"/>
        <end position="37"/>
    </location>
    <ligand>
        <name>ATP</name>
        <dbReference type="ChEBI" id="CHEBI:30616"/>
    </ligand>
</feature>
<dbReference type="GO" id="GO:0016887">
    <property type="term" value="F:ATP hydrolysis activity"/>
    <property type="evidence" value="ECO:0007669"/>
    <property type="project" value="RHEA"/>
</dbReference>
<dbReference type="PROSITE" id="PS51198">
    <property type="entry name" value="UVRD_HELICASE_ATP_BIND"/>
    <property type="match status" value="1"/>
</dbReference>
<sequence length="762" mass="87300">MDVLDFVTKNLNPAQKDAVETLEGPLLILAGAGSGKTRVLTHRMANMIGQGVAASDEILCVTFTNKAAKEMEHRIYKILSDMGAVVQTQLWISTFHSFCVRVLRQHITLLDYKPFFGIYDSSDQLSQIKKVMTALDINDKMYPAKNFQSRISSAKMMGLSPEGLEKSSKRLMDQKTVEVYKAYEREMKKANSLDFDDLLLKTYDLFRMYPDVLQMYQKKFRYIMVDEYQDTNHIQYLLVQMLASAHRNLCVVGDEDQSIYSWRGADIKNILDFEKDFRDAKVIKLEENYRSSANIVNGATAVIKNNSQRKDKTLFTSNDPGDLIHVREEKNEYEEGRFVAKTIQSMMNEGEGSYNDYAIFYRTNAQSRVLEEQLRTMGIPYRLVGGVRFYERMEIKDMISYLKLSINPADDIALKRIINVPARGIGKTTIEKIEEYAAHKNLSMFEAAEKACEERLFNAGTTGKIRRFIDLMKDLQQNAQHLKLLEFFAVVLDRTEYLAALKKDESPESQARIENLEELDNAIAQFVQERGEESTLISFLEEMALVNDVDSLDQEQNSVTMMTLHISKGLEYPYVFVVGLEENLFPSARSAESDNEQDVEEERRLAYVGMTRARQKLWLTYAKMRRVWGQEQFNPPSRFIKEIPQNLIDFKTSAEAPRFMARYGSSSYDSDFGGTPKWGATSSDRNRARTQSYDDAQDFPDYENDGAGSAPFSKGMRVRHPTFGVGTVYATEGTGENFKVSVMFTDNTVKKFVVKYARLERV</sequence>